<dbReference type="AlphaFoldDB" id="Q8TW86"/>
<proteinExistence type="predicted"/>
<organism evidence="2 3">
    <name type="scientific">Methanopyrus kandleri (strain AV19 / DSM 6324 / JCM 9639 / NBRC 100938)</name>
    <dbReference type="NCBI Taxonomy" id="190192"/>
    <lineage>
        <taxon>Archaea</taxon>
        <taxon>Methanobacteriati</taxon>
        <taxon>Methanobacteriota</taxon>
        <taxon>Methanomada group</taxon>
        <taxon>Methanopyri</taxon>
        <taxon>Methanopyrales</taxon>
        <taxon>Methanopyraceae</taxon>
        <taxon>Methanopyrus</taxon>
    </lineage>
</organism>
<dbReference type="InParanoid" id="Q8TW86"/>
<dbReference type="EnsemblBacteria" id="AAM02363">
    <property type="protein sequence ID" value="AAM02363"/>
    <property type="gene ID" value="MK1150"/>
</dbReference>
<dbReference type="KEGG" id="mka:MK1150"/>
<dbReference type="HOGENOM" id="CLU_1131614_0_0_2"/>
<sequence length="245" mass="27946">MIYYNDATGSALGGVLMSVRTVSLLTLLLLIAPVAADIPPHASEKELEDPNWWWEHHRGPVWATRYPEVWNKIVLKYEDPEDREKVSKLGEALRHPPRGFELWIWFILGMALVLPPASRVGFLKFFKYKTWEAPEWLIQYCGTIILSMAYLAIIAMGRAYVLNCSVYYVMIGKLSEAYRTFYLWTAYAEPFLLAFNAAIPLILVSKLELPYRRLKAGILIAWLASLVLNVHMHSESLTLLSTLGG</sequence>
<feature type="transmembrane region" description="Helical" evidence="1">
    <location>
        <begin position="137"/>
        <end position="161"/>
    </location>
</feature>
<keyword evidence="1" id="KW-1133">Transmembrane helix</keyword>
<keyword evidence="3" id="KW-1185">Reference proteome</keyword>
<keyword evidence="1" id="KW-0472">Membrane</keyword>
<dbReference type="STRING" id="190192.MK1150"/>
<protein>
    <submittedName>
        <fullName evidence="2">Predicted membrane protein</fullName>
    </submittedName>
</protein>
<gene>
    <name evidence="2" type="ordered locus">MK1150</name>
</gene>
<dbReference type="PaxDb" id="190192-MK1150"/>
<evidence type="ECO:0000256" key="1">
    <source>
        <dbReference type="SAM" id="Phobius"/>
    </source>
</evidence>
<feature type="transmembrane region" description="Helical" evidence="1">
    <location>
        <begin position="181"/>
        <end position="204"/>
    </location>
</feature>
<dbReference type="Proteomes" id="UP000001826">
    <property type="component" value="Chromosome"/>
</dbReference>
<evidence type="ECO:0000313" key="3">
    <source>
        <dbReference type="Proteomes" id="UP000001826"/>
    </source>
</evidence>
<dbReference type="EMBL" id="AE009439">
    <property type="protein sequence ID" value="AAM02363.1"/>
    <property type="molecule type" value="Genomic_DNA"/>
</dbReference>
<accession>Q8TW86</accession>
<name>Q8TW86_METKA</name>
<evidence type="ECO:0000313" key="2">
    <source>
        <dbReference type="EMBL" id="AAM02363.1"/>
    </source>
</evidence>
<keyword evidence="1" id="KW-0812">Transmembrane</keyword>
<feature type="transmembrane region" description="Helical" evidence="1">
    <location>
        <begin position="102"/>
        <end position="125"/>
    </location>
</feature>
<feature type="transmembrane region" description="Helical" evidence="1">
    <location>
        <begin position="216"/>
        <end position="234"/>
    </location>
</feature>
<reference evidence="2 3" key="1">
    <citation type="journal article" date="2002" name="Proc. Natl. Acad. Sci. U.S.A.">
        <title>The complete genome of hyperthermophile Methanopyrus kandleri AV19 and monophyly of archaeal methanogens.</title>
        <authorList>
            <person name="Slesarev A.I."/>
            <person name="Mezhevaya K.V."/>
            <person name="Makarova K.S."/>
            <person name="Polushin N.N."/>
            <person name="Shcherbinina O.V."/>
            <person name="Shakhova V.V."/>
            <person name="Belova G.I."/>
            <person name="Aravind L."/>
            <person name="Natale D.A."/>
            <person name="Rogozin I.B."/>
            <person name="Tatusov R.L."/>
            <person name="Wolf Y.I."/>
            <person name="Stetter K.O."/>
            <person name="Malykh A.G."/>
            <person name="Koonin E.V."/>
            <person name="Kozyavkin S.A."/>
        </authorList>
    </citation>
    <scope>NUCLEOTIDE SEQUENCE [LARGE SCALE GENOMIC DNA]</scope>
    <source>
        <strain evidence="3">AV19 / DSM 6324 / JCM 9639 / NBRC 100938</strain>
    </source>
</reference>